<dbReference type="InterPro" id="IPR000792">
    <property type="entry name" value="Tscrpt_reg_LuxR_C"/>
</dbReference>
<dbReference type="GO" id="GO:0006355">
    <property type="term" value="P:regulation of DNA-templated transcription"/>
    <property type="evidence" value="ECO:0007669"/>
    <property type="project" value="InterPro"/>
</dbReference>
<keyword evidence="3" id="KW-1185">Reference proteome</keyword>
<dbReference type="Gene3D" id="1.10.10.10">
    <property type="entry name" value="Winged helix-like DNA-binding domain superfamily/Winged helix DNA-binding domain"/>
    <property type="match status" value="1"/>
</dbReference>
<evidence type="ECO:0000259" key="1">
    <source>
        <dbReference type="SMART" id="SM00421"/>
    </source>
</evidence>
<dbReference type="RefSeq" id="WP_005857046.1">
    <property type="nucleotide sequence ID" value="NZ_AAYA01000003.1"/>
</dbReference>
<dbReference type="InterPro" id="IPR029058">
    <property type="entry name" value="AB_hydrolase_fold"/>
</dbReference>
<dbReference type="AlphaFoldDB" id="A3K0S3"/>
<dbReference type="SUPFAM" id="SSF53474">
    <property type="entry name" value="alpha/beta-Hydrolases"/>
    <property type="match status" value="1"/>
</dbReference>
<evidence type="ECO:0000313" key="2">
    <source>
        <dbReference type="EMBL" id="EBA09388.1"/>
    </source>
</evidence>
<dbReference type="eggNOG" id="COG2267">
    <property type="taxonomic scope" value="Bacteria"/>
</dbReference>
<dbReference type="EMBL" id="AAYA01000003">
    <property type="protein sequence ID" value="EBA09388.1"/>
    <property type="molecule type" value="Genomic_DNA"/>
</dbReference>
<organism evidence="2 3">
    <name type="scientific">Sagittula stellata (strain ATCC 700073 / DSM 11524 / E-37)</name>
    <dbReference type="NCBI Taxonomy" id="388399"/>
    <lineage>
        <taxon>Bacteria</taxon>
        <taxon>Pseudomonadati</taxon>
        <taxon>Pseudomonadota</taxon>
        <taxon>Alphaproteobacteria</taxon>
        <taxon>Rhodobacterales</taxon>
        <taxon>Roseobacteraceae</taxon>
        <taxon>Sagittula</taxon>
    </lineage>
</organism>
<dbReference type="Proteomes" id="UP000005713">
    <property type="component" value="Unassembled WGS sequence"/>
</dbReference>
<feature type="domain" description="HTH luxR-type" evidence="1">
    <location>
        <begin position="206"/>
        <end position="263"/>
    </location>
</feature>
<reference evidence="2 3" key="1">
    <citation type="submission" date="2006-06" db="EMBL/GenBank/DDBJ databases">
        <authorList>
            <person name="Moran M.A."/>
            <person name="Ferriera S."/>
            <person name="Johnson J."/>
            <person name="Kravitz S."/>
            <person name="Beeson K."/>
            <person name="Sutton G."/>
            <person name="Rogers Y.-H."/>
            <person name="Friedman R."/>
            <person name="Frazier M."/>
            <person name="Venter J.C."/>
        </authorList>
    </citation>
    <scope>NUCLEOTIDE SEQUENCE [LARGE SCALE GENOMIC DNA]</scope>
    <source>
        <strain evidence="2 3">E-37</strain>
    </source>
</reference>
<name>A3K0S3_SAGS3</name>
<evidence type="ECO:0000313" key="3">
    <source>
        <dbReference type="Proteomes" id="UP000005713"/>
    </source>
</evidence>
<protein>
    <submittedName>
        <fullName evidence="2">Transcriptional regulator, LuxR family/hydrolase, alpha/beta fold family protein</fullName>
    </submittedName>
</protein>
<dbReference type="InterPro" id="IPR000073">
    <property type="entry name" value="AB_hydrolase_1"/>
</dbReference>
<dbReference type="Pfam" id="PF12697">
    <property type="entry name" value="Abhydrolase_6"/>
    <property type="match status" value="1"/>
</dbReference>
<dbReference type="SUPFAM" id="SSF46894">
    <property type="entry name" value="C-terminal effector domain of the bipartite response regulators"/>
    <property type="match status" value="1"/>
</dbReference>
<dbReference type="GO" id="GO:0016787">
    <property type="term" value="F:hydrolase activity"/>
    <property type="evidence" value="ECO:0007669"/>
    <property type="project" value="UniProtKB-KW"/>
</dbReference>
<dbReference type="InterPro" id="IPR036388">
    <property type="entry name" value="WH-like_DNA-bd_sf"/>
</dbReference>
<dbReference type="InterPro" id="IPR016032">
    <property type="entry name" value="Sig_transdc_resp-reg_C-effctor"/>
</dbReference>
<sequence length="582" mass="63401">MKDQDATPPDISGKLLQFLDAAYEAPFDPGNFDEVIDSAAAYLFASASDPLPAWHVRQGLHDPLIESHSARLQRMLEAQETDVRTRPEALVKNRLAALVIDPSGTCIGNSNAASLFGLTFPCELEDLRFSGDTAALLRRMLADTRRNVPMETDAAVLEMPDGERFVARITQHQHVDPDSGESCSGLAVTIARVAWGDDSLPLIQGAFGLSTSESEVLLEILRGRSHAEIAELRGRSVETIRSQAKAILGKTGFARMPQLIAILNQMALFSEPGIVPEAEAHVPAMPDALRLDVGEGRRLAYRQFGRVGGMPVLFVHGYITGPYFNAPLVDGFSSMGLDVLAPSRPGFGQSSVPRDWDAYDDVVVADALALAEARFGEPVLIVAHQGGVSHACRIARALGPRCRGMLMVSAGIPIDDARHVRHMNRQTRVAAIAARYTPSMFAMLLRIGIAQFNRIGHVAYLNKYFQGSHADIEALKRPDILDLYRRSVHHMITQGTRHMVTDGRAAMADWGGDYKALGVPIRWLHGSADPVMEVSFVEEWAKAHGHDPVDIVEGGANSMLWLHADRVLQALAGLIEDTENDG</sequence>
<dbReference type="OrthoDB" id="8107794at2"/>
<gene>
    <name evidence="2" type="ORF">SSE37_24139</name>
</gene>
<keyword evidence="2" id="KW-0378">Hydrolase</keyword>
<dbReference type="SMART" id="SM00421">
    <property type="entry name" value="HTH_LUXR"/>
    <property type="match status" value="1"/>
</dbReference>
<accession>A3K0S3</accession>
<comment type="caution">
    <text evidence="2">The sequence shown here is derived from an EMBL/GenBank/DDBJ whole genome shotgun (WGS) entry which is preliminary data.</text>
</comment>
<dbReference type="Gene3D" id="3.40.50.1820">
    <property type="entry name" value="alpha/beta hydrolase"/>
    <property type="match status" value="1"/>
</dbReference>
<proteinExistence type="predicted"/>
<dbReference type="GO" id="GO:0003677">
    <property type="term" value="F:DNA binding"/>
    <property type="evidence" value="ECO:0007669"/>
    <property type="project" value="InterPro"/>
</dbReference>